<protein>
    <submittedName>
        <fullName evidence="1">Uncharacterized protein</fullName>
    </submittedName>
</protein>
<gene>
    <name evidence="1" type="ORF">BDK92_1987</name>
</gene>
<proteinExistence type="predicted"/>
<organism evidence="1 2">
    <name type="scientific">Micromonospora pisi</name>
    <dbReference type="NCBI Taxonomy" id="589240"/>
    <lineage>
        <taxon>Bacteria</taxon>
        <taxon>Bacillati</taxon>
        <taxon>Actinomycetota</taxon>
        <taxon>Actinomycetes</taxon>
        <taxon>Micromonosporales</taxon>
        <taxon>Micromonosporaceae</taxon>
        <taxon>Micromonospora</taxon>
    </lineage>
</organism>
<evidence type="ECO:0000313" key="1">
    <source>
        <dbReference type="EMBL" id="RKR87695.1"/>
    </source>
</evidence>
<comment type="caution">
    <text evidence="1">The sequence shown here is derived from an EMBL/GenBank/DDBJ whole genome shotgun (WGS) entry which is preliminary data.</text>
</comment>
<dbReference type="EMBL" id="RBKT01000001">
    <property type="protein sequence ID" value="RKR87695.1"/>
    <property type="molecule type" value="Genomic_DNA"/>
</dbReference>
<dbReference type="AlphaFoldDB" id="A0A495JFZ2"/>
<reference evidence="1 2" key="1">
    <citation type="submission" date="2018-10" db="EMBL/GenBank/DDBJ databases">
        <title>Sequencing the genomes of 1000 actinobacteria strains.</title>
        <authorList>
            <person name="Klenk H.-P."/>
        </authorList>
    </citation>
    <scope>NUCLEOTIDE SEQUENCE [LARGE SCALE GENOMIC DNA]</scope>
    <source>
        <strain evidence="1 2">DSM 45175</strain>
    </source>
</reference>
<sequence>MTHLSVSLGHRGISLGHRNDLEAEQWLRDVVLPLSLPDLAACTHLMREPYPHVALSFAGTGLDSATLPPVPPELRDAATAAAAEHATRRSGRAVYFAGVERLVGTITVGELLAWSAIDQVAVLGGAPAQPETRIQTRDFVRPQWRNGELVLTTQPARGGILVPFEMPDPTPCCADH</sequence>
<name>A0A495JFZ2_9ACTN</name>
<dbReference type="Proteomes" id="UP000277671">
    <property type="component" value="Unassembled WGS sequence"/>
</dbReference>
<evidence type="ECO:0000313" key="2">
    <source>
        <dbReference type="Proteomes" id="UP000277671"/>
    </source>
</evidence>
<dbReference type="RefSeq" id="WP_246016932.1">
    <property type="nucleotide sequence ID" value="NZ_RBKT01000001.1"/>
</dbReference>
<accession>A0A495JFZ2</accession>
<keyword evidence="2" id="KW-1185">Reference proteome</keyword>